<accession>A0A068Y6D3</accession>
<dbReference type="EMBL" id="LN902843">
    <property type="protein sequence ID" value="CDS37836.1"/>
    <property type="molecule type" value="Genomic_DNA"/>
</dbReference>
<reference evidence="3" key="2">
    <citation type="submission" date="2015-11" db="EMBL/GenBank/DDBJ databases">
        <authorList>
            <person name="Zhang Y."/>
            <person name="Guo Z."/>
        </authorList>
    </citation>
    <scope>NUCLEOTIDE SEQUENCE</scope>
</reference>
<sequence length="231" mass="25695">MLAVVVFLIYIAHCSADPVLWGSRIVGTPEGPSPPMYFRHNGRASIYVWLKDKVFRAVNINNGQCYVDSEVWGGPCQMDERSANITLSDVSKQKALLVESKSSLVSTTYFVPNCTFQKPQKDEVDLKTLFPLSRFLRGQSHVELKFAARVASNESRVFFLTNGMITCTWQGSTLQGPSPPPCRNLTRDTQSDLSLFVVNITRDSNEESSTFEWATGKGGVVITVDWMQGGE</sequence>
<evidence type="ECO:0000313" key="4">
    <source>
        <dbReference type="Proteomes" id="UP000017246"/>
    </source>
</evidence>
<dbReference type="AlphaFoldDB" id="A0A068Y6D3"/>
<dbReference type="InterPro" id="IPR043785">
    <property type="entry name" value="DUF5727"/>
</dbReference>
<evidence type="ECO:0000256" key="1">
    <source>
        <dbReference type="SAM" id="SignalP"/>
    </source>
</evidence>
<gene>
    <name evidence="3" type="ORF">EmuJ_000512300</name>
</gene>
<feature type="signal peptide" evidence="1">
    <location>
        <begin position="1"/>
        <end position="16"/>
    </location>
</feature>
<name>A0A068Y6D3_ECHMU</name>
<feature type="domain" description="DUF5727" evidence="2">
    <location>
        <begin position="58"/>
        <end position="231"/>
    </location>
</feature>
<dbReference type="Pfam" id="PF18997">
    <property type="entry name" value="DUF5727"/>
    <property type="match status" value="1"/>
</dbReference>
<dbReference type="OrthoDB" id="10292162at2759"/>
<protein>
    <submittedName>
        <fullName evidence="3">Diagnostic antigen gp50</fullName>
    </submittedName>
</protein>
<evidence type="ECO:0000259" key="2">
    <source>
        <dbReference type="Pfam" id="PF18997"/>
    </source>
</evidence>
<feature type="chain" id="PRO_5009741563" evidence="1">
    <location>
        <begin position="17"/>
        <end position="231"/>
    </location>
</feature>
<dbReference type="Proteomes" id="UP000017246">
    <property type="component" value="Unassembled WGS sequence"/>
</dbReference>
<reference evidence="3" key="1">
    <citation type="journal article" date="2013" name="Nature">
        <title>The genomes of four tapeworm species reveal adaptations to parasitism.</title>
        <authorList>
            <person name="Tsai I.J."/>
            <person name="Zarowiecki M."/>
            <person name="Holroyd N."/>
            <person name="Garciarrubio A."/>
            <person name="Sanchez-Flores A."/>
            <person name="Brooks K.L."/>
            <person name="Tracey A."/>
            <person name="Bobes R.J."/>
            <person name="Fragoso G."/>
            <person name="Sciutto E."/>
            <person name="Aslett M."/>
            <person name="Beasley H."/>
            <person name="Bennett H.M."/>
            <person name="Cai J."/>
            <person name="Camicia F."/>
            <person name="Clark R."/>
            <person name="Cucher M."/>
            <person name="De Silva N."/>
            <person name="Day T.A."/>
            <person name="Deplazes P."/>
            <person name="Estrada K."/>
            <person name="Fernandez C."/>
            <person name="Holland P.W."/>
            <person name="Hou J."/>
            <person name="Hu S."/>
            <person name="Huckvale T."/>
            <person name="Hung S.S."/>
            <person name="Kamenetzky L."/>
            <person name="Keane J.A."/>
            <person name="Kiss F."/>
            <person name="Koziol U."/>
            <person name="Lambert O."/>
            <person name="Liu K."/>
            <person name="Luo X."/>
            <person name="Luo Y."/>
            <person name="Macchiaroli N."/>
            <person name="Nichol S."/>
            <person name="Paps J."/>
            <person name="Parkinson J."/>
            <person name="Pouchkina-Stantcheva N."/>
            <person name="Riddiford N."/>
            <person name="Rosenzvit M."/>
            <person name="Salinas G."/>
            <person name="Wasmuth J.D."/>
            <person name="Zamanian M."/>
            <person name="Zheng Y."/>
            <person name="Cai X."/>
            <person name="Soberon X."/>
            <person name="Olson P.D."/>
            <person name="Laclette J.P."/>
            <person name="Brehm K."/>
            <person name="Berriman M."/>
            <person name="Garciarrubio A."/>
            <person name="Bobes R.J."/>
            <person name="Fragoso G."/>
            <person name="Sanchez-Flores A."/>
            <person name="Estrada K."/>
            <person name="Cevallos M.A."/>
            <person name="Morett E."/>
            <person name="Gonzalez V."/>
            <person name="Portillo T."/>
            <person name="Ochoa-Leyva A."/>
            <person name="Jose M.V."/>
            <person name="Sciutto E."/>
            <person name="Landa A."/>
            <person name="Jimenez L."/>
            <person name="Valdes V."/>
            <person name="Carrero J.C."/>
            <person name="Larralde C."/>
            <person name="Morales-Montor J."/>
            <person name="Limon-Lason J."/>
            <person name="Soberon X."/>
            <person name="Laclette J.P."/>
        </authorList>
    </citation>
    <scope>NUCLEOTIDE SEQUENCE [LARGE SCALE GENOMIC DNA]</scope>
</reference>
<evidence type="ECO:0000313" key="3">
    <source>
        <dbReference type="EMBL" id="CDS37836.1"/>
    </source>
</evidence>
<keyword evidence="1" id="KW-0732">Signal</keyword>
<proteinExistence type="predicted"/>
<organism evidence="3 4">
    <name type="scientific">Echinococcus multilocularis</name>
    <name type="common">Fox tapeworm</name>
    <dbReference type="NCBI Taxonomy" id="6211"/>
    <lineage>
        <taxon>Eukaryota</taxon>
        <taxon>Metazoa</taxon>
        <taxon>Spiralia</taxon>
        <taxon>Lophotrochozoa</taxon>
        <taxon>Platyhelminthes</taxon>
        <taxon>Cestoda</taxon>
        <taxon>Eucestoda</taxon>
        <taxon>Cyclophyllidea</taxon>
        <taxon>Taeniidae</taxon>
        <taxon>Echinococcus</taxon>
    </lineage>
</organism>
<keyword evidence="4" id="KW-1185">Reference proteome</keyword>